<evidence type="ECO:0008006" key="6">
    <source>
        <dbReference type="Google" id="ProtNLM"/>
    </source>
</evidence>
<accession>A0A267GKS2</accession>
<evidence type="ECO:0000313" key="5">
    <source>
        <dbReference type="Proteomes" id="UP000215902"/>
    </source>
</evidence>
<feature type="region of interest" description="Disordered" evidence="1">
    <location>
        <begin position="424"/>
        <end position="645"/>
    </location>
</feature>
<feature type="compositionally biased region" description="Basic and acidic residues" evidence="1">
    <location>
        <begin position="439"/>
        <end position="454"/>
    </location>
</feature>
<dbReference type="EMBL" id="NIVC01000271">
    <property type="protein sequence ID" value="PAA86618.1"/>
    <property type="molecule type" value="Genomic_DNA"/>
</dbReference>
<reference evidence="4 5" key="1">
    <citation type="submission" date="2017-06" db="EMBL/GenBank/DDBJ databases">
        <title>A platform for efficient transgenesis in Macrostomum lignano, a flatworm model organism for stem cell research.</title>
        <authorList>
            <person name="Berezikov E."/>
        </authorList>
    </citation>
    <scope>NUCLEOTIDE SEQUENCE [LARGE SCALE GENOMIC DNA]</scope>
    <source>
        <strain evidence="4">DV1</strain>
        <tissue evidence="4">Whole organism</tissue>
    </source>
</reference>
<keyword evidence="2" id="KW-0812">Transmembrane</keyword>
<feature type="compositionally biased region" description="Pro residues" evidence="1">
    <location>
        <begin position="511"/>
        <end position="540"/>
    </location>
</feature>
<dbReference type="AlphaFoldDB" id="A0A267GKS2"/>
<evidence type="ECO:0000256" key="1">
    <source>
        <dbReference type="SAM" id="MobiDB-lite"/>
    </source>
</evidence>
<evidence type="ECO:0000256" key="2">
    <source>
        <dbReference type="SAM" id="Phobius"/>
    </source>
</evidence>
<feature type="chain" id="PRO_5012673018" description="CUB domain-containing protein" evidence="3">
    <location>
        <begin position="21"/>
        <end position="668"/>
    </location>
</feature>
<keyword evidence="5" id="KW-1185">Reference proteome</keyword>
<feature type="compositionally biased region" description="Polar residues" evidence="1">
    <location>
        <begin position="627"/>
        <end position="638"/>
    </location>
</feature>
<evidence type="ECO:0000313" key="4">
    <source>
        <dbReference type="EMBL" id="PAA86618.1"/>
    </source>
</evidence>
<protein>
    <recommendedName>
        <fullName evidence="6">CUB domain-containing protein</fullName>
    </recommendedName>
</protein>
<feature type="compositionally biased region" description="Pro residues" evidence="1">
    <location>
        <begin position="490"/>
        <end position="504"/>
    </location>
</feature>
<name>A0A267GKS2_9PLAT</name>
<feature type="compositionally biased region" description="Polar residues" evidence="1">
    <location>
        <begin position="583"/>
        <end position="611"/>
    </location>
</feature>
<feature type="compositionally biased region" description="Polar residues" evidence="1">
    <location>
        <begin position="545"/>
        <end position="559"/>
    </location>
</feature>
<feature type="transmembrane region" description="Helical" evidence="2">
    <location>
        <begin position="386"/>
        <end position="408"/>
    </location>
</feature>
<evidence type="ECO:0000256" key="3">
    <source>
        <dbReference type="SAM" id="SignalP"/>
    </source>
</evidence>
<organism evidence="4 5">
    <name type="scientific">Macrostomum lignano</name>
    <dbReference type="NCBI Taxonomy" id="282301"/>
    <lineage>
        <taxon>Eukaryota</taxon>
        <taxon>Metazoa</taxon>
        <taxon>Spiralia</taxon>
        <taxon>Lophotrochozoa</taxon>
        <taxon>Platyhelminthes</taxon>
        <taxon>Rhabditophora</taxon>
        <taxon>Macrostomorpha</taxon>
        <taxon>Macrostomida</taxon>
        <taxon>Macrostomidae</taxon>
        <taxon>Macrostomum</taxon>
    </lineage>
</organism>
<comment type="caution">
    <text evidence="4">The sequence shown here is derived from an EMBL/GenBank/DDBJ whole genome shotgun (WGS) entry which is preliminary data.</text>
</comment>
<feature type="signal peptide" evidence="3">
    <location>
        <begin position="1"/>
        <end position="20"/>
    </location>
</feature>
<keyword evidence="3" id="KW-0732">Signal</keyword>
<gene>
    <name evidence="4" type="ORF">BOX15_Mlig015922g1</name>
</gene>
<dbReference type="Proteomes" id="UP000215902">
    <property type="component" value="Unassembled WGS sequence"/>
</dbReference>
<keyword evidence="2" id="KW-0472">Membrane</keyword>
<keyword evidence="2" id="KW-1133">Transmembrane helix</keyword>
<proteinExistence type="predicted"/>
<sequence length="668" mass="72259">MTTMLMMLFFVQLICAGCQAANHYCVNGLTLLITVDDFFHRDESIIPRVLTDELDTNYRRCRWIIKNSAAQEDMQLVLQGVLIDSADNTDLRLQSGENQTGSAKLVISYSGGEIPVTAGMFRVQPQKSMFPLTVEASWDPRYQRATQVKLRLLLILPGLCHRDMLSFNGNCYAVSELRANVTSAMSSIRGDAQLASFSSMSEIRSLIAANTARLSVHPYRRPLSLSQPVRLGMFYSAADASALSLIRQDSGECGLKPVLGSEKFVDPGAVTGPCVTMNVDSSDRVVIESKSCSSQIPFLLKFPERGGSAEYNVDSCSARAVPWKVIEALQQKQTTKMHFIAYTDAPSVVARDSSDLITGIRISPTATTQPIREWTSTEAPASKLTIIFGVSCPILLVLIATIVVFIVYKRRLCSLNSFEPSVEKEDVKLSSVSQPLIEPKPRNPADASESDKVDAAAGTPKNPNFSSSLANQHSLEPDVTTSGGTVDAPPDAPLDAPPDAPPDAPLDAPLDAPPGAPSDAPPDAPSDAPPDAPPDAPSNAPPDTKSGTELNDSWLSDNYYSCLPPDSFPFGGLPEEPPDFTPENAQNSTPDEQHDGTSNPTLSSLNRMTSLDSDRYYSSAPDGMDSMNETFHSIPNRSETMEDTNVEDLRQCLALNRLESTGFEPNGS</sequence>
<feature type="compositionally biased region" description="Polar residues" evidence="1">
    <location>
        <begin position="461"/>
        <end position="484"/>
    </location>
</feature>